<dbReference type="OrthoDB" id="9803065at2"/>
<dbReference type="InterPro" id="IPR051790">
    <property type="entry name" value="Cytochrome_c-biogenesis_DsbD"/>
</dbReference>
<evidence type="ECO:0000313" key="2">
    <source>
        <dbReference type="EMBL" id="SKC46837.1"/>
    </source>
</evidence>
<dbReference type="RefSeq" id="WP_079572171.1">
    <property type="nucleotide sequence ID" value="NZ_FUZQ01000002.1"/>
</dbReference>
<dbReference type="STRING" id="526729.SAMN04324258_1071"/>
<feature type="transmembrane region" description="Helical" evidence="1">
    <location>
        <begin position="179"/>
        <end position="204"/>
    </location>
</feature>
<organism evidence="2 3">
    <name type="scientific">Krasilnikoviella flava</name>
    <dbReference type="NCBI Taxonomy" id="526729"/>
    <lineage>
        <taxon>Bacteria</taxon>
        <taxon>Bacillati</taxon>
        <taxon>Actinomycetota</taxon>
        <taxon>Actinomycetes</taxon>
        <taxon>Micrococcales</taxon>
        <taxon>Promicromonosporaceae</taxon>
        <taxon>Krasilnikoviella</taxon>
    </lineage>
</organism>
<gene>
    <name evidence="2" type="ORF">SAMN04324258_1071</name>
</gene>
<protein>
    <submittedName>
        <fullName evidence="2">Cytochrome c-type biogenesis protein</fullName>
    </submittedName>
</protein>
<feature type="transmembrane region" description="Helical" evidence="1">
    <location>
        <begin position="78"/>
        <end position="102"/>
    </location>
</feature>
<name>A0A1T5J5M8_9MICO</name>
<dbReference type="EMBL" id="FUZQ01000002">
    <property type="protein sequence ID" value="SKC46837.1"/>
    <property type="molecule type" value="Genomic_DNA"/>
</dbReference>
<feature type="transmembrane region" description="Helical" evidence="1">
    <location>
        <begin position="40"/>
        <end position="57"/>
    </location>
</feature>
<dbReference type="AlphaFoldDB" id="A0A1T5J5M8"/>
<feature type="transmembrane region" description="Helical" evidence="1">
    <location>
        <begin position="225"/>
        <end position="244"/>
    </location>
</feature>
<dbReference type="PANTHER" id="PTHR31272">
    <property type="entry name" value="CYTOCHROME C-TYPE BIOGENESIS PROTEIN HI_1454-RELATED"/>
    <property type="match status" value="1"/>
</dbReference>
<keyword evidence="3" id="KW-1185">Reference proteome</keyword>
<evidence type="ECO:0000256" key="1">
    <source>
        <dbReference type="SAM" id="Phobius"/>
    </source>
</evidence>
<keyword evidence="1" id="KW-0472">Membrane</keyword>
<dbReference type="Proteomes" id="UP000189777">
    <property type="component" value="Unassembled WGS sequence"/>
</dbReference>
<evidence type="ECO:0000313" key="3">
    <source>
        <dbReference type="Proteomes" id="UP000189777"/>
    </source>
</evidence>
<feature type="transmembrane region" description="Helical" evidence="1">
    <location>
        <begin position="108"/>
        <end position="130"/>
    </location>
</feature>
<reference evidence="2 3" key="1">
    <citation type="submission" date="2017-02" db="EMBL/GenBank/DDBJ databases">
        <authorList>
            <person name="Peterson S.W."/>
        </authorList>
    </citation>
    <scope>NUCLEOTIDE SEQUENCE [LARGE SCALE GENOMIC DNA]</scope>
    <source>
        <strain evidence="2 3">DSM 21481</strain>
    </source>
</reference>
<keyword evidence="1" id="KW-0812">Transmembrane</keyword>
<feature type="transmembrane region" description="Helical" evidence="1">
    <location>
        <begin position="142"/>
        <end position="159"/>
    </location>
</feature>
<proteinExistence type="predicted"/>
<keyword evidence="1" id="KW-1133">Transmembrane helix</keyword>
<sequence>MGDFFATTVWSGSMLLALPVALIAGLVSFASPCVLPLVPGYVGYVSGMAAATAGSGTKSRPGVPQDPARRRVVLGVGLFVLGFTAVFVALMAAAGALGSYLVLWEDTIMRVLGIVVILMGLAFLGAVPFLQRERRMHLSPRAGLWGAPLLGIVFGLGWTPCIGPTLAAVQALSLDQASAGRGIVLGIAYCVGLGVPFLLVALGLQSSQRMLGFLRRHRLGIQRAGGALLVLVGLALVTGLWSAWTSQLQGWISGFATVV</sequence>
<accession>A0A1T5J5M8</accession>
<dbReference type="PANTHER" id="PTHR31272:SF4">
    <property type="entry name" value="CYTOCHROME C-TYPE BIOGENESIS PROTEIN HI_1454-RELATED"/>
    <property type="match status" value="1"/>
</dbReference>